<keyword evidence="2" id="KW-0489">Methyltransferase</keyword>
<dbReference type="SUPFAM" id="SSF53335">
    <property type="entry name" value="S-adenosyl-L-methionine-dependent methyltransferases"/>
    <property type="match status" value="1"/>
</dbReference>
<dbReference type="EC" id="2.1.1.6" evidence="1"/>
<dbReference type="InterPro" id="IPR029063">
    <property type="entry name" value="SAM-dependent_MTases_sf"/>
</dbReference>
<evidence type="ECO:0000256" key="6">
    <source>
        <dbReference type="ARBA" id="ARBA00023453"/>
    </source>
</evidence>
<evidence type="ECO:0000256" key="4">
    <source>
        <dbReference type="ARBA" id="ARBA00022691"/>
    </source>
</evidence>
<keyword evidence="4" id="KW-0949">S-adenosyl-L-methionine</keyword>
<comment type="caution">
    <text evidence="7">The sequence shown here is derived from an EMBL/GenBank/DDBJ whole genome shotgun (WGS) entry which is preliminary data.</text>
</comment>
<evidence type="ECO:0000256" key="5">
    <source>
        <dbReference type="ARBA" id="ARBA00022939"/>
    </source>
</evidence>
<evidence type="ECO:0000313" key="8">
    <source>
        <dbReference type="Proteomes" id="UP000243515"/>
    </source>
</evidence>
<dbReference type="Pfam" id="PF13578">
    <property type="entry name" value="Methyltransf_24"/>
    <property type="match status" value="1"/>
</dbReference>
<dbReference type="Gene3D" id="3.40.50.150">
    <property type="entry name" value="Vaccinia Virus protein VP39"/>
    <property type="match status" value="1"/>
</dbReference>
<evidence type="ECO:0000256" key="3">
    <source>
        <dbReference type="ARBA" id="ARBA00022679"/>
    </source>
</evidence>
<protein>
    <recommendedName>
        <fullName evidence="1">catechol O-methyltransferase</fullName>
        <ecNumber evidence="1">2.1.1.6</ecNumber>
    </recommendedName>
</protein>
<sequence length="273" mass="29613">MHNVTENPGSFDHSKAYKNWEVDGAYFGDGREVALLKYIYNHPSLNELRGNPEKILEAIDTFARTYTGLINIGDAKGGIVSATIAEHKPTTVLELGGYVGYSAILFGAALKRAGGKSYYSIEKDPLFAAVASSLIDLAGLRDLVRVIVGTGADGIQILAKEGTFQGDRAQLGMIFLDHHKPSYTSDLKLCERLGLVGPGTVLIADNMILPGNPPYAEWVRASVQEKKVQDEAAMTPEERGNPNLQYESQFVKSFEPSGMVDAMEITRCVGIEG</sequence>
<dbReference type="PANTHER" id="PTHR43836:SF2">
    <property type="entry name" value="CATECHOL O-METHYLTRANSFERASE 1-RELATED"/>
    <property type="match status" value="1"/>
</dbReference>
<dbReference type="GO" id="GO:0006584">
    <property type="term" value="P:catecholamine metabolic process"/>
    <property type="evidence" value="ECO:0007669"/>
    <property type="project" value="UniProtKB-KW"/>
</dbReference>
<reference evidence="7 8" key="1">
    <citation type="journal article" date="2015" name="Environ. Microbiol.">
        <title>Metagenome sequence of Elaphomyces granulatus from sporocarp tissue reveals Ascomycota ectomycorrhizal fingerprints of genome expansion and a Proteobacteria-rich microbiome.</title>
        <authorList>
            <person name="Quandt C.A."/>
            <person name="Kohler A."/>
            <person name="Hesse C.N."/>
            <person name="Sharpton T.J."/>
            <person name="Martin F."/>
            <person name="Spatafora J.W."/>
        </authorList>
    </citation>
    <scope>NUCLEOTIDE SEQUENCE [LARGE SCALE GENOMIC DNA]</scope>
    <source>
        <strain evidence="7 8">OSC145934</strain>
    </source>
</reference>
<dbReference type="OrthoDB" id="186626at2759"/>
<dbReference type="InterPro" id="IPR002935">
    <property type="entry name" value="SAM_O-MeTrfase"/>
</dbReference>
<comment type="similarity">
    <text evidence="6">Belongs to the class I-like SAM-binding methyltransferase superfamily. Cation-dependent O-methyltransferase family.</text>
</comment>
<dbReference type="PANTHER" id="PTHR43836">
    <property type="entry name" value="CATECHOL O-METHYLTRANSFERASE 1-RELATED"/>
    <property type="match status" value="1"/>
</dbReference>
<dbReference type="GO" id="GO:0008171">
    <property type="term" value="F:O-methyltransferase activity"/>
    <property type="evidence" value="ECO:0007669"/>
    <property type="project" value="InterPro"/>
</dbReference>
<accession>A0A232LWH2</accession>
<dbReference type="PROSITE" id="PS51682">
    <property type="entry name" value="SAM_OMT_I"/>
    <property type="match status" value="1"/>
</dbReference>
<dbReference type="AlphaFoldDB" id="A0A232LWH2"/>
<evidence type="ECO:0000313" key="7">
    <source>
        <dbReference type="EMBL" id="OXV08505.1"/>
    </source>
</evidence>
<keyword evidence="5" id="KW-0128">Catecholamine metabolism</keyword>
<evidence type="ECO:0000256" key="2">
    <source>
        <dbReference type="ARBA" id="ARBA00022603"/>
    </source>
</evidence>
<keyword evidence="8" id="KW-1185">Reference proteome</keyword>
<proteinExistence type="inferred from homology"/>
<dbReference type="CDD" id="cd02440">
    <property type="entry name" value="AdoMet_MTases"/>
    <property type="match status" value="1"/>
</dbReference>
<dbReference type="Proteomes" id="UP000243515">
    <property type="component" value="Unassembled WGS sequence"/>
</dbReference>
<gene>
    <name evidence="7" type="ORF">Egran_03732</name>
</gene>
<dbReference type="EMBL" id="NPHW01004065">
    <property type="protein sequence ID" value="OXV08505.1"/>
    <property type="molecule type" value="Genomic_DNA"/>
</dbReference>
<name>A0A232LWH2_9EURO</name>
<evidence type="ECO:0000256" key="1">
    <source>
        <dbReference type="ARBA" id="ARBA00012880"/>
    </source>
</evidence>
<keyword evidence="3" id="KW-0808">Transferase</keyword>
<organism evidence="7 8">
    <name type="scientific">Elaphomyces granulatus</name>
    <dbReference type="NCBI Taxonomy" id="519963"/>
    <lineage>
        <taxon>Eukaryota</taxon>
        <taxon>Fungi</taxon>
        <taxon>Dikarya</taxon>
        <taxon>Ascomycota</taxon>
        <taxon>Pezizomycotina</taxon>
        <taxon>Eurotiomycetes</taxon>
        <taxon>Eurotiomycetidae</taxon>
        <taxon>Eurotiales</taxon>
        <taxon>Elaphomycetaceae</taxon>
        <taxon>Elaphomyces</taxon>
    </lineage>
</organism>
<dbReference type="GO" id="GO:0032259">
    <property type="term" value="P:methylation"/>
    <property type="evidence" value="ECO:0007669"/>
    <property type="project" value="UniProtKB-KW"/>
</dbReference>